<evidence type="ECO:0000313" key="2">
    <source>
        <dbReference type="Proteomes" id="UP001202289"/>
    </source>
</evidence>
<proteinExistence type="predicted"/>
<comment type="caution">
    <text evidence="1">The sequence shown here is derived from an EMBL/GenBank/DDBJ whole genome shotgun (WGS) entry which is preliminary data.</text>
</comment>
<gene>
    <name evidence="1" type="ORF">M3215_08180</name>
</gene>
<dbReference type="EMBL" id="JAMBOP010000007">
    <property type="protein sequence ID" value="MCM3735796.1"/>
    <property type="molecule type" value="Genomic_DNA"/>
</dbReference>
<keyword evidence="2" id="KW-1185">Reference proteome</keyword>
<name>A0ACC6A4W5_9BACI</name>
<reference evidence="1" key="1">
    <citation type="submission" date="2022-05" db="EMBL/GenBank/DDBJ databases">
        <title>Comparative Genomics of Spacecraft Associated Microbes.</title>
        <authorList>
            <person name="Tran M.T."/>
            <person name="Wright A."/>
            <person name="Seuylemezian A."/>
            <person name="Eisen J."/>
            <person name="Coil D."/>
        </authorList>
    </citation>
    <scope>NUCLEOTIDE SEQUENCE</scope>
    <source>
        <strain evidence="1">FAIRING 10M-2.2</strain>
    </source>
</reference>
<dbReference type="Proteomes" id="UP001202289">
    <property type="component" value="Unassembled WGS sequence"/>
</dbReference>
<protein>
    <submittedName>
        <fullName evidence="1">Uncharacterized protein</fullName>
    </submittedName>
</protein>
<accession>A0ACC6A4W5</accession>
<evidence type="ECO:0000313" key="1">
    <source>
        <dbReference type="EMBL" id="MCM3735796.1"/>
    </source>
</evidence>
<sequence>MISIFRKNTKRILLSLVTNPILIIVYGIFGHELVSYCKYGRMNNNSYILLVCVAFFIAMTTFTTMRVIKDREYESKKSTNSTAWKYISIIVIVVITSFYGMQIYKSATNYNGKLAWFIERSVKFKHNNIYKSSKEKDVKNEKEQFFLSKEVGYKLNMIDKALGSAFYSLSKTSDGGKTWEVINTDPFNRGMGSISGITFINDKLGFLGAVRPSGNEGELYRTDDGGLSFKKVDYPPHEVKLDYTQSIISPFDSPGIPYEKDGVFNMLVGQGADGDYNGDSSALYQSKDKGETWEFVEEVKKK</sequence>
<organism evidence="1 2">
    <name type="scientific">Bacillus cytotoxicus</name>
    <dbReference type="NCBI Taxonomy" id="580165"/>
    <lineage>
        <taxon>Bacteria</taxon>
        <taxon>Bacillati</taxon>
        <taxon>Bacillota</taxon>
        <taxon>Bacilli</taxon>
        <taxon>Bacillales</taxon>
        <taxon>Bacillaceae</taxon>
        <taxon>Bacillus</taxon>
        <taxon>Bacillus cereus group</taxon>
    </lineage>
</organism>